<evidence type="ECO:0000313" key="11">
    <source>
        <dbReference type="Proteomes" id="UP000079169"/>
    </source>
</evidence>
<keyword evidence="11" id="KW-1185">Reference proteome</keyword>
<evidence type="ECO:0000256" key="5">
    <source>
        <dbReference type="ARBA" id="ARBA00023054"/>
    </source>
</evidence>
<dbReference type="Gene3D" id="3.40.850.10">
    <property type="entry name" value="Kinesin motor domain"/>
    <property type="match status" value="1"/>
</dbReference>
<proteinExistence type="inferred from homology"/>
<dbReference type="InterPro" id="IPR001752">
    <property type="entry name" value="Kinesin_motor_dom"/>
</dbReference>
<evidence type="ECO:0000256" key="2">
    <source>
        <dbReference type="ARBA" id="ARBA00022490"/>
    </source>
</evidence>
<dbReference type="GO" id="GO:0008017">
    <property type="term" value="F:microtubule binding"/>
    <property type="evidence" value="ECO:0007669"/>
    <property type="project" value="InterPro"/>
</dbReference>
<dbReference type="PROSITE" id="PS50067">
    <property type="entry name" value="KINESIN_MOTOR_2"/>
    <property type="match status" value="1"/>
</dbReference>
<dbReference type="GO" id="GO:0007018">
    <property type="term" value="P:microtubule-based movement"/>
    <property type="evidence" value="ECO:0007669"/>
    <property type="project" value="InterPro"/>
</dbReference>
<dbReference type="GO" id="GO:0005874">
    <property type="term" value="C:microtubule"/>
    <property type="evidence" value="ECO:0007669"/>
    <property type="project" value="UniProtKB-KW"/>
</dbReference>
<keyword evidence="8" id="KW-0493">Microtubule</keyword>
<dbReference type="RefSeq" id="XP_008487940.1">
    <property type="nucleotide sequence ID" value="XM_008489718.3"/>
</dbReference>
<evidence type="ECO:0000256" key="8">
    <source>
        <dbReference type="RuleBase" id="RU000394"/>
    </source>
</evidence>
<evidence type="ECO:0000256" key="1">
    <source>
        <dbReference type="ARBA" id="ARBA00004245"/>
    </source>
</evidence>
<dbReference type="GeneID" id="103524687"/>
<dbReference type="PROSITE" id="PS00411">
    <property type="entry name" value="KINESIN_MOTOR_1"/>
    <property type="match status" value="1"/>
</dbReference>
<feature type="binding site" evidence="7">
    <location>
        <begin position="180"/>
        <end position="187"/>
    </location>
    <ligand>
        <name>ATP</name>
        <dbReference type="ChEBI" id="CHEBI:30616"/>
    </ligand>
</feature>
<feature type="compositionally biased region" description="Polar residues" evidence="9">
    <location>
        <begin position="1"/>
        <end position="16"/>
    </location>
</feature>
<dbReference type="InterPro" id="IPR019821">
    <property type="entry name" value="Kinesin_motor_CS"/>
</dbReference>
<dbReference type="InterPro" id="IPR027640">
    <property type="entry name" value="Kinesin-like_fam"/>
</dbReference>
<keyword evidence="6" id="KW-0206">Cytoskeleton</keyword>
<dbReference type="GO" id="GO:0051231">
    <property type="term" value="P:spindle elongation"/>
    <property type="evidence" value="ECO:0007669"/>
    <property type="project" value="TreeGrafter"/>
</dbReference>
<dbReference type="InterPro" id="IPR036961">
    <property type="entry name" value="Kinesin_motor_dom_sf"/>
</dbReference>
<dbReference type="InterPro" id="IPR027417">
    <property type="entry name" value="P-loop_NTPase"/>
</dbReference>
<accession>A0A1S3DUV7</accession>
<dbReference type="Pfam" id="PF00225">
    <property type="entry name" value="Kinesin"/>
    <property type="match status" value="1"/>
</dbReference>
<keyword evidence="3 7" id="KW-0547">Nucleotide-binding</keyword>
<protein>
    <recommendedName>
        <fullName evidence="8">Kinesin-like protein</fullName>
    </recommendedName>
</protein>
<comment type="subcellular location">
    <subcellularLocation>
        <location evidence="1">Cytoplasm</location>
        <location evidence="1">Cytoskeleton</location>
    </subcellularLocation>
</comment>
<evidence type="ECO:0000313" key="12">
    <source>
        <dbReference type="RefSeq" id="XP_008487940.1"/>
    </source>
</evidence>
<dbReference type="AlphaFoldDB" id="A0A1S3DUV7"/>
<dbReference type="SMART" id="SM00129">
    <property type="entry name" value="KISc"/>
    <property type="match status" value="1"/>
</dbReference>
<dbReference type="GO" id="GO:0005524">
    <property type="term" value="F:ATP binding"/>
    <property type="evidence" value="ECO:0007669"/>
    <property type="project" value="UniProtKB-UniRule"/>
</dbReference>
<evidence type="ECO:0000256" key="6">
    <source>
        <dbReference type="ARBA" id="ARBA00023212"/>
    </source>
</evidence>
<evidence type="ECO:0000256" key="9">
    <source>
        <dbReference type="SAM" id="MobiDB-lite"/>
    </source>
</evidence>
<dbReference type="Proteomes" id="UP000079169">
    <property type="component" value="Unplaced"/>
</dbReference>
<evidence type="ECO:0000256" key="4">
    <source>
        <dbReference type="ARBA" id="ARBA00022840"/>
    </source>
</evidence>
<dbReference type="STRING" id="121845.A0A1S3DUV7"/>
<dbReference type="PANTHER" id="PTHR47969">
    <property type="entry name" value="CHROMOSOME-ASSOCIATED KINESIN KIF4A-RELATED"/>
    <property type="match status" value="1"/>
</dbReference>
<reference evidence="12" key="1">
    <citation type="submission" date="2025-08" db="UniProtKB">
        <authorList>
            <consortium name="RefSeq"/>
        </authorList>
    </citation>
    <scope>IDENTIFICATION</scope>
</reference>
<dbReference type="PaxDb" id="121845-A0A1S3DUV7"/>
<keyword evidence="4 7" id="KW-0067">ATP-binding</keyword>
<keyword evidence="5" id="KW-0175">Coiled coil</keyword>
<dbReference type="GO" id="GO:0003777">
    <property type="term" value="F:microtubule motor activity"/>
    <property type="evidence" value="ECO:0007669"/>
    <property type="project" value="InterPro"/>
</dbReference>
<feature type="region of interest" description="Disordered" evidence="9">
    <location>
        <begin position="1"/>
        <end position="45"/>
    </location>
</feature>
<dbReference type="KEGG" id="dci:103524687"/>
<dbReference type="PRINTS" id="PR00380">
    <property type="entry name" value="KINESINHEAVY"/>
</dbReference>
<dbReference type="SUPFAM" id="SSF52540">
    <property type="entry name" value="P-loop containing nucleoside triphosphate hydrolases"/>
    <property type="match status" value="1"/>
</dbReference>
<name>A0A1S3DUV7_DIACI</name>
<dbReference type="GO" id="GO:0007052">
    <property type="term" value="P:mitotic spindle organization"/>
    <property type="evidence" value="ECO:0007669"/>
    <property type="project" value="TreeGrafter"/>
</dbReference>
<evidence type="ECO:0000259" key="10">
    <source>
        <dbReference type="PROSITE" id="PS50067"/>
    </source>
</evidence>
<dbReference type="GO" id="GO:0005875">
    <property type="term" value="C:microtubule associated complex"/>
    <property type="evidence" value="ECO:0007669"/>
    <property type="project" value="TreeGrafter"/>
</dbReference>
<evidence type="ECO:0000256" key="7">
    <source>
        <dbReference type="PROSITE-ProRule" id="PRU00283"/>
    </source>
</evidence>
<keyword evidence="7 8" id="KW-0505">Motor protein</keyword>
<keyword evidence="2" id="KW-0963">Cytoplasm</keyword>
<dbReference type="PANTHER" id="PTHR47969:SF15">
    <property type="entry name" value="CHROMOSOME-ASSOCIATED KINESIN KIF4A-RELATED"/>
    <property type="match status" value="1"/>
</dbReference>
<evidence type="ECO:0000256" key="3">
    <source>
        <dbReference type="ARBA" id="ARBA00022741"/>
    </source>
</evidence>
<sequence>MSTKSNPRALFSSTPVKKNEGPIATLSSSNQSKPKEKFVKPATPKTPLATANYERCIQARRAMSADRSPATPKIKLPRANLIMRSSSENCVADNLECSRMTVAVRIRPLLVKELHMDVSSIEISPDRREMKVNDNAKSYTFKLDHCLGQDTDQTSVFTIIAQPLLDAAFNGYNVCLFAYGQTGSGKSYSMMGDNLDSSLKETTGIIPRFCHQLFDQIPSNMVAQVKISYLEIYNEFVYDLLSSERKALKVRESPDTGIFVSDLSVHGVSSFSEMQKWLSEGNKARATASTNMNDKSSRSHSIFQIQLTLTEDTGSSVTQKCSQINLVDLAGSERVAQTKATEERFKEGRNINLSLMTLGQVITNLSDHSAVPPYRNSTLTYLLKVRLKCLGWGPNPGLPIHQASSLTMALSYW</sequence>
<organism evidence="11 12">
    <name type="scientific">Diaphorina citri</name>
    <name type="common">Asian citrus psyllid</name>
    <dbReference type="NCBI Taxonomy" id="121845"/>
    <lineage>
        <taxon>Eukaryota</taxon>
        <taxon>Metazoa</taxon>
        <taxon>Ecdysozoa</taxon>
        <taxon>Arthropoda</taxon>
        <taxon>Hexapoda</taxon>
        <taxon>Insecta</taxon>
        <taxon>Pterygota</taxon>
        <taxon>Neoptera</taxon>
        <taxon>Paraneoptera</taxon>
        <taxon>Hemiptera</taxon>
        <taxon>Sternorrhyncha</taxon>
        <taxon>Psylloidea</taxon>
        <taxon>Psyllidae</taxon>
        <taxon>Diaphorininae</taxon>
        <taxon>Diaphorina</taxon>
    </lineage>
</organism>
<feature type="domain" description="Kinesin motor" evidence="10">
    <location>
        <begin position="99"/>
        <end position="413"/>
    </location>
</feature>
<comment type="similarity">
    <text evidence="7 8">Belongs to the TRAFAC class myosin-kinesin ATPase superfamily. Kinesin family.</text>
</comment>
<gene>
    <name evidence="12" type="primary">LOC103524687</name>
</gene>